<dbReference type="KEGG" id="emi:Emin_0947"/>
<sequence length="97" mass="10888">MTKVSKEDINAAVSAKKAESVKADFNDKKPEETKFNVDVQPLKGKIIDLSGKKLKSNFTVVRNGQAITFKKGMPFDDIPNEYKVGPNKILFKESHFE</sequence>
<gene>
    <name evidence="1" type="ordered locus">Emin_0947</name>
</gene>
<protein>
    <submittedName>
        <fullName evidence="1">Uncharacterized protein</fullName>
    </submittedName>
</protein>
<evidence type="ECO:0000313" key="1">
    <source>
        <dbReference type="EMBL" id="ACC98500.1"/>
    </source>
</evidence>
<dbReference type="EMBL" id="CP001055">
    <property type="protein sequence ID" value="ACC98500.1"/>
    <property type="molecule type" value="Genomic_DNA"/>
</dbReference>
<reference evidence="1 2" key="1">
    <citation type="journal article" date="2009" name="Appl. Environ. Microbiol.">
        <title>Genomic analysis of 'Elusimicrobium minutum,' the first cultivated representative of the phylum 'Elusimicrobia' (formerly termite group 1).</title>
        <authorList>
            <person name="Herlemann D.P.R."/>
            <person name="Geissinger O."/>
            <person name="Ikeda-Ohtsubo W."/>
            <person name="Kunin V."/>
            <person name="Sun H."/>
            <person name="Lapidus A."/>
            <person name="Hugenholtz P."/>
            <person name="Brune A."/>
        </authorList>
    </citation>
    <scope>NUCLEOTIDE SEQUENCE [LARGE SCALE GENOMIC DNA]</scope>
    <source>
        <strain evidence="1 2">Pei191</strain>
    </source>
</reference>
<accession>B2KDA4</accession>
<evidence type="ECO:0000313" key="2">
    <source>
        <dbReference type="Proteomes" id="UP000001029"/>
    </source>
</evidence>
<keyword evidence="2" id="KW-1185">Reference proteome</keyword>
<dbReference type="HOGENOM" id="CLU_2342325_0_0_0"/>
<organism evidence="1 2">
    <name type="scientific">Elusimicrobium minutum (strain Pei191)</name>
    <dbReference type="NCBI Taxonomy" id="445932"/>
    <lineage>
        <taxon>Bacteria</taxon>
        <taxon>Pseudomonadati</taxon>
        <taxon>Elusimicrobiota</taxon>
        <taxon>Elusimicrobia</taxon>
        <taxon>Elusimicrobiales</taxon>
        <taxon>Elusimicrobiaceae</taxon>
        <taxon>Elusimicrobium</taxon>
    </lineage>
</organism>
<dbReference type="RefSeq" id="WP_012415115.1">
    <property type="nucleotide sequence ID" value="NC_010644.1"/>
</dbReference>
<dbReference type="Proteomes" id="UP000001029">
    <property type="component" value="Chromosome"/>
</dbReference>
<name>B2KDA4_ELUMP</name>
<proteinExistence type="predicted"/>
<dbReference type="STRING" id="445932.Emin_0947"/>
<dbReference type="AlphaFoldDB" id="B2KDA4"/>